<evidence type="ECO:0000256" key="4">
    <source>
        <dbReference type="RuleBase" id="RU003718"/>
    </source>
</evidence>
<dbReference type="RefSeq" id="XP_017775676.1">
    <property type="nucleotide sequence ID" value="XM_017920187.1"/>
</dbReference>
<comment type="subcellular location">
    <subcellularLocation>
        <location evidence="5">Membrane</location>
        <topology evidence="5">Single-pass membrane protein</topology>
    </subcellularLocation>
</comment>
<dbReference type="RefSeq" id="XP_017775685.1">
    <property type="nucleotide sequence ID" value="XM_017920196.1"/>
</dbReference>
<keyword evidence="6" id="KW-1185">Reference proteome</keyword>
<evidence type="ECO:0000256" key="2">
    <source>
        <dbReference type="ARBA" id="ARBA00022676"/>
    </source>
</evidence>
<evidence type="ECO:0000313" key="6">
    <source>
        <dbReference type="Proteomes" id="UP000695000"/>
    </source>
</evidence>
<keyword evidence="2 4" id="KW-0328">Glycosyltransferase</keyword>
<accession>A0ABM1MM85</accession>
<dbReference type="PANTHER" id="PTHR48043">
    <property type="entry name" value="EG:EG0003.4 PROTEIN-RELATED"/>
    <property type="match status" value="1"/>
</dbReference>
<keyword evidence="5" id="KW-0732">Signal</keyword>
<dbReference type="PROSITE" id="PS00375">
    <property type="entry name" value="UDPGT"/>
    <property type="match status" value="1"/>
</dbReference>
<evidence type="ECO:0000256" key="5">
    <source>
        <dbReference type="RuleBase" id="RU362059"/>
    </source>
</evidence>
<evidence type="ECO:0000256" key="3">
    <source>
        <dbReference type="ARBA" id="ARBA00022679"/>
    </source>
</evidence>
<keyword evidence="5" id="KW-1133">Transmembrane helix</keyword>
<keyword evidence="3 4" id="KW-0808">Transferase</keyword>
<protein>
    <recommendedName>
        <fullName evidence="5">UDP-glucuronosyltransferase</fullName>
        <ecNumber evidence="5">2.4.1.17</ecNumber>
    </recommendedName>
</protein>
<feature type="transmembrane region" description="Helical" evidence="5">
    <location>
        <begin position="474"/>
        <end position="497"/>
    </location>
</feature>
<organism evidence="6 8">
    <name type="scientific">Nicrophorus vespilloides</name>
    <name type="common">Boreal carrion beetle</name>
    <dbReference type="NCBI Taxonomy" id="110193"/>
    <lineage>
        <taxon>Eukaryota</taxon>
        <taxon>Metazoa</taxon>
        <taxon>Ecdysozoa</taxon>
        <taxon>Arthropoda</taxon>
        <taxon>Hexapoda</taxon>
        <taxon>Insecta</taxon>
        <taxon>Pterygota</taxon>
        <taxon>Neoptera</taxon>
        <taxon>Endopterygota</taxon>
        <taxon>Coleoptera</taxon>
        <taxon>Polyphaga</taxon>
        <taxon>Staphyliniformia</taxon>
        <taxon>Silphidae</taxon>
        <taxon>Nicrophorinae</taxon>
        <taxon>Nicrophorus</taxon>
    </lineage>
</organism>
<comment type="similarity">
    <text evidence="1 4">Belongs to the UDP-glycosyltransferase family.</text>
</comment>
<dbReference type="InterPro" id="IPR050271">
    <property type="entry name" value="UDP-glycosyltransferase"/>
</dbReference>
<keyword evidence="5" id="KW-0812">Transmembrane</keyword>
<feature type="signal peptide" evidence="5">
    <location>
        <begin position="1"/>
        <end position="20"/>
    </location>
</feature>
<name>A0ABM1MM85_NICVS</name>
<reference evidence="7 8" key="1">
    <citation type="submission" date="2025-05" db="UniProtKB">
        <authorList>
            <consortium name="RefSeq"/>
        </authorList>
    </citation>
    <scope>IDENTIFICATION</scope>
    <source>
        <tissue evidence="7 8">Whole Larva</tissue>
    </source>
</reference>
<keyword evidence="5" id="KW-0472">Membrane</keyword>
<evidence type="ECO:0000256" key="1">
    <source>
        <dbReference type="ARBA" id="ARBA00009995"/>
    </source>
</evidence>
<dbReference type="InterPro" id="IPR002213">
    <property type="entry name" value="UDP_glucos_trans"/>
</dbReference>
<feature type="chain" id="PRO_5044948520" description="UDP-glucuronosyltransferase" evidence="5">
    <location>
        <begin position="21"/>
        <end position="524"/>
    </location>
</feature>
<comment type="catalytic activity">
    <reaction evidence="5">
        <text>glucuronate acceptor + UDP-alpha-D-glucuronate = acceptor beta-D-glucuronoside + UDP + H(+)</text>
        <dbReference type="Rhea" id="RHEA:21032"/>
        <dbReference type="ChEBI" id="CHEBI:15378"/>
        <dbReference type="ChEBI" id="CHEBI:58052"/>
        <dbReference type="ChEBI" id="CHEBI:58223"/>
        <dbReference type="ChEBI" id="CHEBI:132367"/>
        <dbReference type="ChEBI" id="CHEBI:132368"/>
        <dbReference type="EC" id="2.4.1.17"/>
    </reaction>
</comment>
<proteinExistence type="inferred from homology"/>
<dbReference type="GeneID" id="108562013"/>
<dbReference type="SUPFAM" id="SSF53756">
    <property type="entry name" value="UDP-Glycosyltransferase/glycogen phosphorylase"/>
    <property type="match status" value="1"/>
</dbReference>
<dbReference type="CDD" id="cd03784">
    <property type="entry name" value="GT1_Gtf-like"/>
    <property type="match status" value="1"/>
</dbReference>
<dbReference type="Pfam" id="PF00201">
    <property type="entry name" value="UDPGT"/>
    <property type="match status" value="1"/>
</dbReference>
<evidence type="ECO:0000313" key="8">
    <source>
        <dbReference type="RefSeq" id="XP_017775685.1"/>
    </source>
</evidence>
<sequence>MSTKLRVALAILTVINVCQCANILMITMGGTKSHKIPYWELARGLIPRGHNITFISPFPADFFMPGLEEITPAGLVFYVRNFTNWDLVGARMRGEEPVHPLDVIRYPSEACDEMYSDPEMKDYLFSKPDVDLIIMDGAFPECSLGLAHHFKKPFIYINTVAFYTFSLSMAGNPVLYSVTPFLAQPLTDKMNVFQRTWNTLWYVGIESIHTYTINYMVQNVLYKHFGKSISTIQDMTKNVSFILQNGHVTMTYPRPYLPNVAEIACIHCKPAKALPYNLEKFINGSGDAGFIYVSMGSSVRAANMPEYLRRMLIYVFRQLPQRVLWKWEADDDMHDLSDNVMLGRWLPQQDILGHPKIKAFVTHGGLLSMFETVYHGVPIVTMPVFCDHDSNAAKAEVDGYALKLELSTLTAESLLWSIKKVIHDGKYKQEVKRMQYLLKDQKESPLDRAIYWTEYVIRHRGAPHLQSTAKDLNFVQYFLLDVIAIIVLSLCISWFIMKWCLKFIYRLLMGNVNFYMFRKSIKID</sequence>
<evidence type="ECO:0000313" key="7">
    <source>
        <dbReference type="RefSeq" id="XP_017775676.1"/>
    </source>
</evidence>
<dbReference type="PANTHER" id="PTHR48043:SF27">
    <property type="entry name" value="UDP-GLUCURONOSYLTRANSFERASE"/>
    <property type="match status" value="1"/>
</dbReference>
<dbReference type="InterPro" id="IPR035595">
    <property type="entry name" value="UDP_glycos_trans_CS"/>
</dbReference>
<dbReference type="Gene3D" id="3.40.50.2000">
    <property type="entry name" value="Glycogen Phosphorylase B"/>
    <property type="match status" value="2"/>
</dbReference>
<dbReference type="EC" id="2.4.1.17" evidence="5"/>
<dbReference type="Proteomes" id="UP000695000">
    <property type="component" value="Unplaced"/>
</dbReference>
<gene>
    <name evidence="7 8" type="primary">LOC108562013</name>
</gene>